<evidence type="ECO:0000313" key="3">
    <source>
        <dbReference type="Proteomes" id="UP000323410"/>
    </source>
</evidence>
<keyword evidence="1" id="KW-1133">Transmembrane helix</keyword>
<keyword evidence="1" id="KW-0472">Membrane</keyword>
<dbReference type="AlphaFoldDB" id="A0A5D0XNJ9"/>
<dbReference type="OrthoDB" id="4950992at2"/>
<evidence type="ECO:0000313" key="2">
    <source>
        <dbReference type="EMBL" id="TYC97839.1"/>
    </source>
</evidence>
<keyword evidence="1" id="KW-0812">Transmembrane</keyword>
<gene>
    <name evidence="2" type="ORF">FQ377_11485</name>
</gene>
<comment type="caution">
    <text evidence="2">The sequence shown here is derived from an EMBL/GenBank/DDBJ whole genome shotgun (WGS) entry which is preliminary data.</text>
</comment>
<proteinExistence type="predicted"/>
<feature type="transmembrane region" description="Helical" evidence="1">
    <location>
        <begin position="23"/>
        <end position="46"/>
    </location>
</feature>
<feature type="transmembrane region" description="Helical" evidence="1">
    <location>
        <begin position="58"/>
        <end position="80"/>
    </location>
</feature>
<protein>
    <submittedName>
        <fullName evidence="2">Uncharacterized protein</fullName>
    </submittedName>
</protein>
<keyword evidence="3" id="KW-1185">Reference proteome</keyword>
<name>A0A5D0XNJ9_9MICC</name>
<dbReference type="Proteomes" id="UP000323410">
    <property type="component" value="Unassembled WGS sequence"/>
</dbReference>
<dbReference type="RefSeq" id="WP_148601412.1">
    <property type="nucleotide sequence ID" value="NZ_VSLD01000006.1"/>
</dbReference>
<dbReference type="EMBL" id="VSLD01000006">
    <property type="protein sequence ID" value="TYC97839.1"/>
    <property type="molecule type" value="Genomic_DNA"/>
</dbReference>
<sequence>MEHMGVLLTQTARGMGFDRTRNCAAYALAGVALFWVVGLLGGLRVLHSASSPMATLVLLYAMLAIVILSMVIAAAAMFELGRQAGERRRS</sequence>
<evidence type="ECO:0000256" key="1">
    <source>
        <dbReference type="SAM" id="Phobius"/>
    </source>
</evidence>
<accession>A0A5D0XNJ9</accession>
<organism evidence="2 3">
    <name type="scientific">Arthrobacter echini</name>
    <dbReference type="NCBI Taxonomy" id="1529066"/>
    <lineage>
        <taxon>Bacteria</taxon>
        <taxon>Bacillati</taxon>
        <taxon>Actinomycetota</taxon>
        <taxon>Actinomycetes</taxon>
        <taxon>Micrococcales</taxon>
        <taxon>Micrococcaceae</taxon>
        <taxon>Arthrobacter</taxon>
    </lineage>
</organism>
<reference evidence="2 3" key="1">
    <citation type="submission" date="2019-08" db="EMBL/GenBank/DDBJ databases">
        <title>Genone of Arthrobacter echini P9.</title>
        <authorList>
            <person name="Bowman J.P."/>
        </authorList>
    </citation>
    <scope>NUCLEOTIDE SEQUENCE [LARGE SCALE GENOMIC DNA]</scope>
    <source>
        <strain evidence="2 3">P9</strain>
    </source>
</reference>